<organism evidence="1 2">
    <name type="scientific">Rickettsia amblyommatis str. Ac/Pa</name>
    <dbReference type="NCBI Taxonomy" id="1359164"/>
    <lineage>
        <taxon>Bacteria</taxon>
        <taxon>Pseudomonadati</taxon>
        <taxon>Pseudomonadota</taxon>
        <taxon>Alphaproteobacteria</taxon>
        <taxon>Rickettsiales</taxon>
        <taxon>Rickettsiaceae</taxon>
        <taxon>Rickettsieae</taxon>
        <taxon>Rickettsia</taxon>
        <taxon>spotted fever group</taxon>
    </lineage>
</organism>
<proteinExistence type="predicted"/>
<evidence type="ECO:0000313" key="2">
    <source>
        <dbReference type="Proteomes" id="UP000033556"/>
    </source>
</evidence>
<name>A0A0F3N227_RICAM</name>
<dbReference type="AlphaFoldDB" id="A0A0F3N227"/>
<gene>
    <name evidence="1" type="ORF">APHACPA_0902</name>
</gene>
<accession>A0A0F3N227</accession>
<protein>
    <submittedName>
        <fullName evidence="1">Uncharacterized protein</fullName>
    </submittedName>
</protein>
<sequence length="50" mass="5815">MYFASLRGHDVVIDEAISIEFMRLPRSLTFVRNDDLEATQQCQSSYDMTL</sequence>
<dbReference type="PATRIC" id="fig|1359164.3.peg.889"/>
<dbReference type="Proteomes" id="UP000033556">
    <property type="component" value="Unassembled WGS sequence"/>
</dbReference>
<dbReference type="EMBL" id="LANR01000001">
    <property type="protein sequence ID" value="KJV61886.1"/>
    <property type="molecule type" value="Genomic_DNA"/>
</dbReference>
<evidence type="ECO:0000313" key="1">
    <source>
        <dbReference type="EMBL" id="KJV61886.1"/>
    </source>
</evidence>
<comment type="caution">
    <text evidence="1">The sequence shown here is derived from an EMBL/GenBank/DDBJ whole genome shotgun (WGS) entry which is preliminary data.</text>
</comment>
<reference evidence="1 2" key="1">
    <citation type="submission" date="2015-01" db="EMBL/GenBank/DDBJ databases">
        <title>Genome Sequencing of Rickettsiales.</title>
        <authorList>
            <person name="Daugherty S.C."/>
            <person name="Su Q."/>
            <person name="Abolude K."/>
            <person name="Beier-Sexton M."/>
            <person name="Carlyon J.A."/>
            <person name="Carter R."/>
            <person name="Day N.P."/>
            <person name="Dumler S.J."/>
            <person name="Dyachenko V."/>
            <person name="Godinez A."/>
            <person name="Kurtti T.J."/>
            <person name="Lichay M."/>
            <person name="Mullins K.E."/>
            <person name="Ott S."/>
            <person name="Pappas-Brown V."/>
            <person name="Paris D.H."/>
            <person name="Patel P."/>
            <person name="Richards A.L."/>
            <person name="Sadzewicz L."/>
            <person name="Sears K."/>
            <person name="Seidman D."/>
            <person name="Sengamalay N."/>
            <person name="Stenos J."/>
            <person name="Tallon L.J."/>
            <person name="Vincent G."/>
            <person name="Fraser C.M."/>
            <person name="Munderloh U."/>
            <person name="Dunning-Hotopp J.C."/>
        </authorList>
    </citation>
    <scope>NUCLEOTIDE SEQUENCE [LARGE SCALE GENOMIC DNA]</scope>
    <source>
        <strain evidence="1 2">Ac/Pa</strain>
    </source>
</reference>
<keyword evidence="2" id="KW-1185">Reference proteome</keyword>